<gene>
    <name evidence="3" type="ORF">AN218_08305</name>
</gene>
<protein>
    <recommendedName>
        <fullName evidence="2">Thioesterase domain-containing protein</fullName>
    </recommendedName>
</protein>
<dbReference type="PANTHER" id="PTHR11487:SF0">
    <property type="entry name" value="S-ACYL FATTY ACID SYNTHASE THIOESTERASE, MEDIUM CHAIN"/>
    <property type="match status" value="1"/>
</dbReference>
<dbReference type="Pfam" id="PF00975">
    <property type="entry name" value="Thioesterase"/>
    <property type="match status" value="1"/>
</dbReference>
<dbReference type="AlphaFoldDB" id="A0A1E7L8A1"/>
<sequence>MHDAWLTVLGAVEAPALRLVCLPHAGGSAAYFTWLRAALPADAELVCVQYPGRQERRHEPAVERADLMVEEIAAALEKRPDVPTVVFGHSLGSLLAFELVRKLEERGRPPLALVASGRRAPSVRPPAGEPQWNTERIIEEMRVLGGIDPALLDDPDIQELFLPALRADYRLAQSYRPEPGARVRCPLEVLTGRRDPRVTREDAAAWRDHTAGPFALHVLEGGHFFFDTDRATVLEVMRSVLDVRRPRAVR</sequence>
<organism evidence="3 4">
    <name type="scientific">Streptomyces nanshensis</name>
    <dbReference type="NCBI Taxonomy" id="518642"/>
    <lineage>
        <taxon>Bacteria</taxon>
        <taxon>Bacillati</taxon>
        <taxon>Actinomycetota</taxon>
        <taxon>Actinomycetes</taxon>
        <taxon>Kitasatosporales</taxon>
        <taxon>Streptomycetaceae</taxon>
        <taxon>Streptomyces</taxon>
    </lineage>
</organism>
<reference evidence="3 4" key="1">
    <citation type="journal article" date="2016" name="Front. Microbiol.">
        <title>Comparative Genomics Analysis of Streptomyces Species Reveals Their Adaptation to the Marine Environment and Their Diversity at the Genomic Level.</title>
        <authorList>
            <person name="Tian X."/>
            <person name="Zhang Z."/>
            <person name="Yang T."/>
            <person name="Chen M."/>
            <person name="Li J."/>
            <person name="Chen F."/>
            <person name="Yang J."/>
            <person name="Li W."/>
            <person name="Zhang B."/>
            <person name="Zhang Z."/>
            <person name="Wu J."/>
            <person name="Zhang C."/>
            <person name="Long L."/>
            <person name="Xiao J."/>
        </authorList>
    </citation>
    <scope>NUCLEOTIDE SEQUENCE [LARGE SCALE GENOMIC DNA]</scope>
    <source>
        <strain evidence="3 4">SCSIO 10429</strain>
    </source>
</reference>
<dbReference type="EMBL" id="LJGW01000142">
    <property type="protein sequence ID" value="OEV12437.1"/>
    <property type="molecule type" value="Genomic_DNA"/>
</dbReference>
<evidence type="ECO:0000313" key="4">
    <source>
        <dbReference type="Proteomes" id="UP000176005"/>
    </source>
</evidence>
<dbReference type="SUPFAM" id="SSF53474">
    <property type="entry name" value="alpha/beta-Hydrolases"/>
    <property type="match status" value="1"/>
</dbReference>
<name>A0A1E7L8A1_9ACTN</name>
<keyword evidence="4" id="KW-1185">Reference proteome</keyword>
<evidence type="ECO:0000313" key="3">
    <source>
        <dbReference type="EMBL" id="OEV12437.1"/>
    </source>
</evidence>
<proteinExistence type="inferred from homology"/>
<dbReference type="Gene3D" id="3.40.50.1820">
    <property type="entry name" value="alpha/beta hydrolase"/>
    <property type="match status" value="1"/>
</dbReference>
<comment type="similarity">
    <text evidence="1">Belongs to the thioesterase family.</text>
</comment>
<dbReference type="GO" id="GO:0008610">
    <property type="term" value="P:lipid biosynthetic process"/>
    <property type="evidence" value="ECO:0007669"/>
    <property type="project" value="TreeGrafter"/>
</dbReference>
<dbReference type="InterPro" id="IPR029058">
    <property type="entry name" value="AB_hydrolase_fold"/>
</dbReference>
<comment type="caution">
    <text evidence="3">The sequence shown here is derived from an EMBL/GenBank/DDBJ whole genome shotgun (WGS) entry which is preliminary data.</text>
</comment>
<dbReference type="PANTHER" id="PTHR11487">
    <property type="entry name" value="THIOESTERASE"/>
    <property type="match status" value="1"/>
</dbReference>
<feature type="domain" description="Thioesterase" evidence="2">
    <location>
        <begin position="18"/>
        <end position="230"/>
    </location>
</feature>
<evidence type="ECO:0000256" key="1">
    <source>
        <dbReference type="ARBA" id="ARBA00007169"/>
    </source>
</evidence>
<dbReference type="RefSeq" id="WP_070016115.1">
    <property type="nucleotide sequence ID" value="NZ_LJGW01000142.1"/>
</dbReference>
<evidence type="ECO:0000259" key="2">
    <source>
        <dbReference type="Pfam" id="PF00975"/>
    </source>
</evidence>
<dbReference type="InterPro" id="IPR012223">
    <property type="entry name" value="TEII"/>
</dbReference>
<dbReference type="Proteomes" id="UP000176005">
    <property type="component" value="Unassembled WGS sequence"/>
</dbReference>
<dbReference type="InterPro" id="IPR001031">
    <property type="entry name" value="Thioesterase"/>
</dbReference>
<accession>A0A1E7L8A1</accession>